<dbReference type="FunFam" id="1.10.10.1760:FF:000001">
    <property type="entry name" value="60S ribosomal protein L36"/>
    <property type="match status" value="1"/>
</dbReference>
<dbReference type="InterPro" id="IPR000509">
    <property type="entry name" value="Ribosomal_eL36"/>
</dbReference>
<keyword evidence="4" id="KW-0732">Signal</keyword>
<dbReference type="STRING" id="93625.A0A409XTA1"/>
<evidence type="ECO:0000313" key="13">
    <source>
        <dbReference type="Proteomes" id="UP000283269"/>
    </source>
</evidence>
<evidence type="ECO:0000256" key="1">
    <source>
        <dbReference type="ARBA" id="ARBA00004141"/>
    </source>
</evidence>
<dbReference type="OrthoDB" id="3364966at2759"/>
<evidence type="ECO:0000256" key="2">
    <source>
        <dbReference type="ARBA" id="ARBA00006509"/>
    </source>
</evidence>
<dbReference type="InParanoid" id="A0A409XTA1"/>
<comment type="caution">
    <text evidence="12">The sequence shown here is derived from an EMBL/GenBank/DDBJ whole genome shotgun (WGS) entry which is preliminary data.</text>
</comment>
<feature type="transmembrane region" description="Helical" evidence="10">
    <location>
        <begin position="232"/>
        <end position="259"/>
    </location>
</feature>
<organism evidence="12 13">
    <name type="scientific">Psilocybe cyanescens</name>
    <dbReference type="NCBI Taxonomy" id="93625"/>
    <lineage>
        <taxon>Eukaryota</taxon>
        <taxon>Fungi</taxon>
        <taxon>Dikarya</taxon>
        <taxon>Basidiomycota</taxon>
        <taxon>Agaricomycotina</taxon>
        <taxon>Agaricomycetes</taxon>
        <taxon>Agaricomycetidae</taxon>
        <taxon>Agaricales</taxon>
        <taxon>Agaricineae</taxon>
        <taxon>Strophariaceae</taxon>
        <taxon>Psilocybe</taxon>
    </lineage>
</organism>
<evidence type="ECO:0000259" key="11">
    <source>
        <dbReference type="Pfam" id="PF09335"/>
    </source>
</evidence>
<evidence type="ECO:0000256" key="4">
    <source>
        <dbReference type="ARBA" id="ARBA00022729"/>
    </source>
</evidence>
<dbReference type="PANTHER" id="PTHR43220:SF21">
    <property type="entry name" value="TRANSMEMBRANE PROTEIN 41A"/>
    <property type="match status" value="1"/>
</dbReference>
<dbReference type="EMBL" id="NHYD01000495">
    <property type="protein sequence ID" value="PPQ94035.1"/>
    <property type="molecule type" value="Genomic_DNA"/>
</dbReference>
<sequence>MARTNLRYGPNQGHPTTPIPKAVRPSQRKGVQSTKTKFVRSVIREVAGFSAYERRVMELLRNSKDKKARKLTKKRVAWYTLALKTQARRAVEHYPGEQEDDALRAMSLSPPPIPKSRTRASSTCTNLRPATISTQHSLGRRRSASSLRPTQEPCLQPQEPSMFAWYISRFIEWMHVVPQKHSVSWSPPSSPRSSGDDFVLPLSASAHTLTFKVPEPPQVTAHWRFPSVHTPILIVVLLFPLSTALVLWCLSTLPISLAWPHDIADLAVLGQELHSYTQSGIRPLIHVISVMAISAVWKHAWSIPGSVLWNVLGGALFSPLYATILLTALTTIGSACATMLSTPLGPFLSKLFPKALDLTRNALGGDSDSDSDSDMSGNQFKPRSSAWVRLSVLRLIGVVPWSGINIACGVCGVSLVDCMLGTFIGCLPWTAVTCQIGDILQTVASTPSPTPQTVSSLLTTPEIILKLIFLSVISLAPILGRDKLRSMISHSPRVTSEDDERQSRWTWVQEWRTKIRIGSRSRAREQDQLSLDTLVEEKRRLEDLSYS</sequence>
<feature type="region of interest" description="Disordered" evidence="9">
    <location>
        <begin position="1"/>
        <end position="35"/>
    </location>
</feature>
<dbReference type="GO" id="GO:0003735">
    <property type="term" value="F:structural constituent of ribosome"/>
    <property type="evidence" value="ECO:0007669"/>
    <property type="project" value="InterPro"/>
</dbReference>
<dbReference type="GO" id="GO:0006412">
    <property type="term" value="P:translation"/>
    <property type="evidence" value="ECO:0007669"/>
    <property type="project" value="InterPro"/>
</dbReference>
<evidence type="ECO:0000256" key="6">
    <source>
        <dbReference type="ARBA" id="ARBA00022989"/>
    </source>
</evidence>
<evidence type="ECO:0000256" key="5">
    <source>
        <dbReference type="ARBA" id="ARBA00022980"/>
    </source>
</evidence>
<accession>A0A409XTA1</accession>
<gene>
    <name evidence="12" type="ORF">CVT25_009883</name>
</gene>
<dbReference type="InterPro" id="IPR038097">
    <property type="entry name" value="Ribosomal_eL36_sf"/>
</dbReference>
<dbReference type="Pfam" id="PF09335">
    <property type="entry name" value="VTT_dom"/>
    <property type="match status" value="1"/>
</dbReference>
<dbReference type="GO" id="GO:0005840">
    <property type="term" value="C:ribosome"/>
    <property type="evidence" value="ECO:0007669"/>
    <property type="project" value="UniProtKB-KW"/>
</dbReference>
<comment type="subcellular location">
    <subcellularLocation>
        <location evidence="1">Membrane</location>
        <topology evidence="1">Multi-pass membrane protein</topology>
    </subcellularLocation>
</comment>
<keyword evidence="8" id="KW-0687">Ribonucleoprotein</keyword>
<dbReference type="GO" id="GO:0016020">
    <property type="term" value="C:membrane"/>
    <property type="evidence" value="ECO:0007669"/>
    <property type="project" value="UniProtKB-SubCell"/>
</dbReference>
<dbReference type="GO" id="GO:1990904">
    <property type="term" value="C:ribonucleoprotein complex"/>
    <property type="evidence" value="ECO:0007669"/>
    <property type="project" value="UniProtKB-KW"/>
</dbReference>
<keyword evidence="3 10" id="KW-0812">Transmembrane</keyword>
<dbReference type="PANTHER" id="PTHR43220">
    <property type="match status" value="1"/>
</dbReference>
<evidence type="ECO:0000256" key="9">
    <source>
        <dbReference type="SAM" id="MobiDB-lite"/>
    </source>
</evidence>
<dbReference type="InterPro" id="IPR045014">
    <property type="entry name" value="TM41A/B"/>
</dbReference>
<evidence type="ECO:0000256" key="7">
    <source>
        <dbReference type="ARBA" id="ARBA00023136"/>
    </source>
</evidence>
<dbReference type="Pfam" id="PF01158">
    <property type="entry name" value="Ribosomal_L36e"/>
    <property type="match status" value="1"/>
</dbReference>
<feature type="region of interest" description="Disordered" evidence="9">
    <location>
        <begin position="129"/>
        <end position="155"/>
    </location>
</feature>
<protein>
    <recommendedName>
        <fullName evidence="11">VTT domain-containing protein</fullName>
    </recommendedName>
</protein>
<dbReference type="AlphaFoldDB" id="A0A409XTA1"/>
<evidence type="ECO:0000256" key="10">
    <source>
        <dbReference type="SAM" id="Phobius"/>
    </source>
</evidence>
<evidence type="ECO:0000256" key="8">
    <source>
        <dbReference type="ARBA" id="ARBA00023274"/>
    </source>
</evidence>
<comment type="similarity">
    <text evidence="2">Belongs to the eukaryotic ribosomal protein eL36 family.</text>
</comment>
<feature type="transmembrane region" description="Helical" evidence="10">
    <location>
        <begin position="392"/>
        <end position="415"/>
    </location>
</feature>
<keyword evidence="6 10" id="KW-1133">Transmembrane helix</keyword>
<reference evidence="12 13" key="1">
    <citation type="journal article" date="2018" name="Evol. Lett.">
        <title>Horizontal gene cluster transfer increased hallucinogenic mushroom diversity.</title>
        <authorList>
            <person name="Reynolds H.T."/>
            <person name="Vijayakumar V."/>
            <person name="Gluck-Thaler E."/>
            <person name="Korotkin H.B."/>
            <person name="Matheny P.B."/>
            <person name="Slot J.C."/>
        </authorList>
    </citation>
    <scope>NUCLEOTIDE SEQUENCE [LARGE SCALE GENOMIC DNA]</scope>
    <source>
        <strain evidence="12 13">2631</strain>
    </source>
</reference>
<feature type="domain" description="VTT" evidence="11">
    <location>
        <begin position="303"/>
        <end position="438"/>
    </location>
</feature>
<dbReference type="InterPro" id="IPR032816">
    <property type="entry name" value="VTT_dom"/>
</dbReference>
<feature type="transmembrane region" description="Helical" evidence="10">
    <location>
        <begin position="463"/>
        <end position="480"/>
    </location>
</feature>
<dbReference type="Gene3D" id="1.10.10.1760">
    <property type="entry name" value="60S ribosomal protein L36"/>
    <property type="match status" value="1"/>
</dbReference>
<name>A0A409XTA1_PSICY</name>
<dbReference type="Proteomes" id="UP000283269">
    <property type="component" value="Unassembled WGS sequence"/>
</dbReference>
<keyword evidence="5" id="KW-0689">Ribosomal protein</keyword>
<evidence type="ECO:0000256" key="3">
    <source>
        <dbReference type="ARBA" id="ARBA00022692"/>
    </source>
</evidence>
<evidence type="ECO:0000313" key="12">
    <source>
        <dbReference type="EMBL" id="PPQ94035.1"/>
    </source>
</evidence>
<proteinExistence type="inferred from homology"/>
<keyword evidence="7 10" id="KW-0472">Membrane</keyword>
<keyword evidence="13" id="KW-1185">Reference proteome</keyword>